<gene>
    <name evidence="1" type="ORF">OBBRIDRAFT_732671</name>
</gene>
<name>A0A8E2AWK8_9APHY</name>
<reference evidence="1 2" key="1">
    <citation type="submission" date="2016-07" db="EMBL/GenBank/DDBJ databases">
        <title>Draft genome of the white-rot fungus Obba rivulosa 3A-2.</title>
        <authorList>
            <consortium name="DOE Joint Genome Institute"/>
            <person name="Miettinen O."/>
            <person name="Riley R."/>
            <person name="Acob R."/>
            <person name="Barry K."/>
            <person name="Cullen D."/>
            <person name="De Vries R."/>
            <person name="Hainaut M."/>
            <person name="Hatakka A."/>
            <person name="Henrissat B."/>
            <person name="Hilden K."/>
            <person name="Kuo R."/>
            <person name="Labutti K."/>
            <person name="Lipzen A."/>
            <person name="Makela M.R."/>
            <person name="Sandor L."/>
            <person name="Spatafora J.W."/>
            <person name="Grigoriev I.V."/>
            <person name="Hibbett D.S."/>
        </authorList>
    </citation>
    <scope>NUCLEOTIDE SEQUENCE [LARGE SCALE GENOMIC DNA]</scope>
    <source>
        <strain evidence="1 2">3A-2</strain>
    </source>
</reference>
<protein>
    <submittedName>
        <fullName evidence="1">Uncharacterized protein</fullName>
    </submittedName>
</protein>
<sequence>MSPDTPEPCVSYAAWNLNPTFGNQHHFLHSASTSFQLPLDSDLLYFIGTGAESQLEGSVDISNSPDIDAHHVKVEISAFYDMVDILEWTRVCLLQRSEKKHGVGIFTAVPWPHKPKGYQAFFEVKIRLPPRGNSPLRINHMETDLPYFSHDVGDIGDTVFFNTVSIASKSAPIFVHSLSAERASISTYDAWVVGSFESSSSLKIEGHGSTITANVTLLNDDSGVPTELYLQDGSESIEARINLTSTSDTRTGGSFKVDARTSGSKPINITFPYAPIDSKIHVDARTWGAPVEVRAHETFEGTWSTRSSPDADLVTDMITMRPDPSGRERVRNGLDWGVTAGVREGNIYWGHPDDSKKYGEIRLQTFNAPAQLFL</sequence>
<dbReference type="AlphaFoldDB" id="A0A8E2AWK8"/>
<dbReference type="OrthoDB" id="5570013at2759"/>
<dbReference type="Proteomes" id="UP000250043">
    <property type="component" value="Unassembled WGS sequence"/>
</dbReference>
<keyword evidence="2" id="KW-1185">Reference proteome</keyword>
<dbReference type="EMBL" id="KV722427">
    <property type="protein sequence ID" value="OCH89402.1"/>
    <property type="molecule type" value="Genomic_DNA"/>
</dbReference>
<organism evidence="1 2">
    <name type="scientific">Obba rivulosa</name>
    <dbReference type="NCBI Taxonomy" id="1052685"/>
    <lineage>
        <taxon>Eukaryota</taxon>
        <taxon>Fungi</taxon>
        <taxon>Dikarya</taxon>
        <taxon>Basidiomycota</taxon>
        <taxon>Agaricomycotina</taxon>
        <taxon>Agaricomycetes</taxon>
        <taxon>Polyporales</taxon>
        <taxon>Gelatoporiaceae</taxon>
        <taxon>Obba</taxon>
    </lineage>
</organism>
<accession>A0A8E2AWK8</accession>
<evidence type="ECO:0000313" key="1">
    <source>
        <dbReference type="EMBL" id="OCH89402.1"/>
    </source>
</evidence>
<evidence type="ECO:0000313" key="2">
    <source>
        <dbReference type="Proteomes" id="UP000250043"/>
    </source>
</evidence>
<proteinExistence type="predicted"/>